<keyword evidence="3" id="KW-1185">Reference proteome</keyword>
<feature type="domain" description="ABM" evidence="1">
    <location>
        <begin position="5"/>
        <end position="98"/>
    </location>
</feature>
<gene>
    <name evidence="2" type="ORF">B7G68_13025</name>
</gene>
<keyword evidence="2" id="KW-0560">Oxidoreductase</keyword>
<sequence length="98" mass="11012">MTGKVKTIAVLTARPGKLDMLRDLLEELIEPSRAEPGNLAYDLWVDPAEPGRFVLDELYVDFPAVEAHHATPHFQIYLARIPSLAERCVWTLDEVVVA</sequence>
<dbReference type="Pfam" id="PF03992">
    <property type="entry name" value="ABM"/>
    <property type="match status" value="1"/>
</dbReference>
<proteinExistence type="predicted"/>
<dbReference type="RefSeq" id="WP_013079651.1">
    <property type="nucleotide sequence ID" value="NZ_CP027850.1"/>
</dbReference>
<reference evidence="2 3" key="1">
    <citation type="journal article" date="2015" name="Biotechnol. Bioeng.">
        <title>Genome sequence and phenotypic characterization of Caulobacter segnis.</title>
        <authorList>
            <person name="Patel S."/>
            <person name="Fletcher B."/>
            <person name="Scott D.C."/>
            <person name="Ely B."/>
        </authorList>
    </citation>
    <scope>NUCLEOTIDE SEQUENCE [LARGE SCALE GENOMIC DNA]</scope>
    <source>
        <strain evidence="2 3">TK0059</strain>
    </source>
</reference>
<dbReference type="SUPFAM" id="SSF54909">
    <property type="entry name" value="Dimeric alpha+beta barrel"/>
    <property type="match status" value="1"/>
</dbReference>
<dbReference type="InterPro" id="IPR050744">
    <property type="entry name" value="AI-2_Isomerase_LsrG"/>
</dbReference>
<evidence type="ECO:0000313" key="3">
    <source>
        <dbReference type="Proteomes" id="UP000240527"/>
    </source>
</evidence>
<dbReference type="PANTHER" id="PTHR33336:SF3">
    <property type="entry name" value="ABM DOMAIN-CONTAINING PROTEIN"/>
    <property type="match status" value="1"/>
</dbReference>
<dbReference type="GO" id="GO:0004497">
    <property type="term" value="F:monooxygenase activity"/>
    <property type="evidence" value="ECO:0007669"/>
    <property type="project" value="UniProtKB-KW"/>
</dbReference>
<dbReference type="Gene3D" id="3.30.70.100">
    <property type="match status" value="1"/>
</dbReference>
<evidence type="ECO:0000313" key="2">
    <source>
        <dbReference type="EMBL" id="AVQ02692.1"/>
    </source>
</evidence>
<dbReference type="PANTHER" id="PTHR33336">
    <property type="entry name" value="QUINOL MONOOXYGENASE YGIN-RELATED"/>
    <property type="match status" value="1"/>
</dbReference>
<dbReference type="InterPro" id="IPR007138">
    <property type="entry name" value="ABM_dom"/>
</dbReference>
<dbReference type="Proteomes" id="UP000240527">
    <property type="component" value="Chromosome"/>
</dbReference>
<dbReference type="PROSITE" id="PS51725">
    <property type="entry name" value="ABM"/>
    <property type="match status" value="1"/>
</dbReference>
<keyword evidence="2" id="KW-0503">Monooxygenase</keyword>
<accession>A0ABM6TI25</accession>
<evidence type="ECO:0000259" key="1">
    <source>
        <dbReference type="PROSITE" id="PS51725"/>
    </source>
</evidence>
<dbReference type="EMBL" id="CP027850">
    <property type="protein sequence ID" value="AVQ02692.1"/>
    <property type="molecule type" value="Genomic_DNA"/>
</dbReference>
<organism evidence="2 3">
    <name type="scientific">Caulobacter segnis</name>
    <dbReference type="NCBI Taxonomy" id="88688"/>
    <lineage>
        <taxon>Bacteria</taxon>
        <taxon>Pseudomonadati</taxon>
        <taxon>Pseudomonadota</taxon>
        <taxon>Alphaproteobacteria</taxon>
        <taxon>Caulobacterales</taxon>
        <taxon>Caulobacteraceae</taxon>
        <taxon>Caulobacter</taxon>
    </lineage>
</organism>
<protein>
    <submittedName>
        <fullName evidence="2">Antibiotic biosynthesis monooxygenase</fullName>
    </submittedName>
</protein>
<dbReference type="InterPro" id="IPR011008">
    <property type="entry name" value="Dimeric_a/b-barrel"/>
</dbReference>
<name>A0ABM6TI25_9CAUL</name>